<keyword evidence="2" id="KW-0378">Hydrolase</keyword>
<feature type="domain" description="HIRAN" evidence="3">
    <location>
        <begin position="1"/>
        <end position="103"/>
    </location>
</feature>
<dbReference type="GO" id="GO:0016818">
    <property type="term" value="F:hydrolase activity, acting on acid anhydrides, in phosphorus-containing anhydrides"/>
    <property type="evidence" value="ECO:0007669"/>
    <property type="project" value="InterPro"/>
</dbReference>
<sequence>MNKLRFTVAGYYFYDGITPFEENKYLKLIKEPDNDYDNEAIRIEDFSGKKVGYVANSTNTVIEKTMSGGRIYDKFDEISYCKVEEVNSYGIICEVVDKKEVRKRPKNKIMKKIKGKFFKKNKEKLYI</sequence>
<evidence type="ECO:0000256" key="2">
    <source>
        <dbReference type="ARBA" id="ARBA00022801"/>
    </source>
</evidence>
<dbReference type="Gene3D" id="3.30.70.2330">
    <property type="match status" value="1"/>
</dbReference>
<dbReference type="GO" id="GO:0008270">
    <property type="term" value="F:zinc ion binding"/>
    <property type="evidence" value="ECO:0007669"/>
    <property type="project" value="InterPro"/>
</dbReference>
<reference evidence="4" key="1">
    <citation type="submission" date="2019-08" db="EMBL/GenBank/DDBJ databases">
        <authorList>
            <person name="Kucharzyk K."/>
            <person name="Murdoch R.W."/>
            <person name="Higgins S."/>
            <person name="Loffler F."/>
        </authorList>
    </citation>
    <scope>NUCLEOTIDE SEQUENCE</scope>
</reference>
<dbReference type="GO" id="GO:0003676">
    <property type="term" value="F:nucleic acid binding"/>
    <property type="evidence" value="ECO:0007669"/>
    <property type="project" value="InterPro"/>
</dbReference>
<name>A0A644VJG1_9ZZZZ</name>
<evidence type="ECO:0000256" key="1">
    <source>
        <dbReference type="ARBA" id="ARBA00022723"/>
    </source>
</evidence>
<dbReference type="SMART" id="SM00910">
    <property type="entry name" value="HIRAN"/>
    <property type="match status" value="1"/>
</dbReference>
<comment type="caution">
    <text evidence="4">The sequence shown here is derived from an EMBL/GenBank/DDBJ whole genome shotgun (WGS) entry which is preliminary data.</text>
</comment>
<dbReference type="Pfam" id="PF08797">
    <property type="entry name" value="HIRAN"/>
    <property type="match status" value="1"/>
</dbReference>
<organism evidence="4">
    <name type="scientific">bioreactor metagenome</name>
    <dbReference type="NCBI Taxonomy" id="1076179"/>
    <lineage>
        <taxon>unclassified sequences</taxon>
        <taxon>metagenomes</taxon>
        <taxon>ecological metagenomes</taxon>
    </lineage>
</organism>
<dbReference type="EMBL" id="VSSQ01000329">
    <property type="protein sequence ID" value="MPL91451.1"/>
    <property type="molecule type" value="Genomic_DNA"/>
</dbReference>
<dbReference type="InterPro" id="IPR014905">
    <property type="entry name" value="HIRAN"/>
</dbReference>
<accession>A0A644VJG1</accession>
<proteinExistence type="predicted"/>
<gene>
    <name evidence="4" type="ORF">SDC9_37519</name>
</gene>
<keyword evidence="1" id="KW-0479">Metal-binding</keyword>
<evidence type="ECO:0000259" key="3">
    <source>
        <dbReference type="SMART" id="SM00910"/>
    </source>
</evidence>
<protein>
    <recommendedName>
        <fullName evidence="3">HIRAN domain-containing protein</fullName>
    </recommendedName>
</protein>
<evidence type="ECO:0000313" key="4">
    <source>
        <dbReference type="EMBL" id="MPL91451.1"/>
    </source>
</evidence>
<dbReference type="AlphaFoldDB" id="A0A644VJG1"/>